<dbReference type="Proteomes" id="UP000286931">
    <property type="component" value="Unassembled WGS sequence"/>
</dbReference>
<dbReference type="CDD" id="cd00093">
    <property type="entry name" value="HTH_XRE"/>
    <property type="match status" value="1"/>
</dbReference>
<feature type="compositionally biased region" description="Pro residues" evidence="1">
    <location>
        <begin position="90"/>
        <end position="108"/>
    </location>
</feature>
<dbReference type="SUPFAM" id="SSF47413">
    <property type="entry name" value="lambda repressor-like DNA-binding domains"/>
    <property type="match status" value="1"/>
</dbReference>
<keyword evidence="2" id="KW-0812">Transmembrane</keyword>
<evidence type="ECO:0000256" key="2">
    <source>
        <dbReference type="SAM" id="Phobius"/>
    </source>
</evidence>
<evidence type="ECO:0000313" key="4">
    <source>
        <dbReference type="Proteomes" id="UP000286931"/>
    </source>
</evidence>
<feature type="region of interest" description="Disordered" evidence="1">
    <location>
        <begin position="83"/>
        <end position="125"/>
    </location>
</feature>
<dbReference type="InterPro" id="IPR021224">
    <property type="entry name" value="DUF2690"/>
</dbReference>
<evidence type="ECO:0008006" key="5">
    <source>
        <dbReference type="Google" id="ProtNLM"/>
    </source>
</evidence>
<dbReference type="RefSeq" id="WP_126640958.1">
    <property type="nucleotide sequence ID" value="NZ_BIFH01000031.1"/>
</dbReference>
<dbReference type="InterPro" id="IPR010982">
    <property type="entry name" value="Lambda_DNA-bd_dom_sf"/>
</dbReference>
<comment type="caution">
    <text evidence="3">The sequence shown here is derived from an EMBL/GenBank/DDBJ whole genome shotgun (WGS) entry which is preliminary data.</text>
</comment>
<dbReference type="OrthoDB" id="3386996at2"/>
<accession>A0A401YWW9</accession>
<reference evidence="3 4" key="1">
    <citation type="submission" date="2018-12" db="EMBL/GenBank/DDBJ databases">
        <title>Draft genome sequence of Embleya hyalina NBRC 13850T.</title>
        <authorList>
            <person name="Komaki H."/>
            <person name="Hosoyama A."/>
            <person name="Kimura A."/>
            <person name="Ichikawa N."/>
            <person name="Tamura T."/>
        </authorList>
    </citation>
    <scope>NUCLEOTIDE SEQUENCE [LARGE SCALE GENOMIC DNA]</scope>
    <source>
        <strain evidence="3 4">NBRC 13850</strain>
    </source>
</reference>
<feature type="compositionally biased region" description="Low complexity" evidence="1">
    <location>
        <begin position="109"/>
        <end position="124"/>
    </location>
</feature>
<dbReference type="Gene3D" id="1.10.260.40">
    <property type="entry name" value="lambda repressor-like DNA-binding domains"/>
    <property type="match status" value="1"/>
</dbReference>
<name>A0A401YWW9_9ACTN</name>
<dbReference type="InterPro" id="IPR001387">
    <property type="entry name" value="Cro/C1-type_HTH"/>
</dbReference>
<keyword evidence="4" id="KW-1185">Reference proteome</keyword>
<feature type="transmembrane region" description="Helical" evidence="2">
    <location>
        <begin position="132"/>
        <end position="152"/>
    </location>
</feature>
<organism evidence="3 4">
    <name type="scientific">Embleya hyalina</name>
    <dbReference type="NCBI Taxonomy" id="516124"/>
    <lineage>
        <taxon>Bacteria</taxon>
        <taxon>Bacillati</taxon>
        <taxon>Actinomycetota</taxon>
        <taxon>Actinomycetes</taxon>
        <taxon>Kitasatosporales</taxon>
        <taxon>Streptomycetaceae</taxon>
        <taxon>Embleya</taxon>
    </lineage>
</organism>
<sequence>MSAPAPECAALAEGLRELRARTGLSLAALAERTAYSKSSWERCLNGRTPVPRHAVEALCAIAGEPTGRLLALWELADAEWSGRARQARPSGPPAPSPPSPSLPTPAPVPTVATGSTGSTGASGVQRRPRRGWLFVLVATGVAAAAIASIPVLTAPRSHDAGPPPILRSPVLDPAPGCRADSCDGRDPDEMSCGLPGRDDSLGAQHHTATGTRVEVRYSSVCAAAWGRIWHSKVGDTIEISALGTRPQRFVVTHTTDTDAYRFTPMIGAPARTGLRLCFIPAGDTSRECFDI</sequence>
<keyword evidence="2" id="KW-1133">Transmembrane helix</keyword>
<proteinExistence type="predicted"/>
<protein>
    <recommendedName>
        <fullName evidence="5">HTH cro/C1-type domain-containing protein</fullName>
    </recommendedName>
</protein>
<dbReference type="EMBL" id="BIFH01000031">
    <property type="protein sequence ID" value="GCD99117.1"/>
    <property type="molecule type" value="Genomic_DNA"/>
</dbReference>
<dbReference type="Pfam" id="PF10901">
    <property type="entry name" value="DUF2690"/>
    <property type="match status" value="1"/>
</dbReference>
<dbReference type="AlphaFoldDB" id="A0A401YWW9"/>
<evidence type="ECO:0000313" key="3">
    <source>
        <dbReference type="EMBL" id="GCD99117.1"/>
    </source>
</evidence>
<evidence type="ECO:0000256" key="1">
    <source>
        <dbReference type="SAM" id="MobiDB-lite"/>
    </source>
</evidence>
<dbReference type="Pfam" id="PF13560">
    <property type="entry name" value="HTH_31"/>
    <property type="match status" value="1"/>
</dbReference>
<gene>
    <name evidence="3" type="ORF">EHYA_06829</name>
</gene>
<dbReference type="GO" id="GO:0003677">
    <property type="term" value="F:DNA binding"/>
    <property type="evidence" value="ECO:0007669"/>
    <property type="project" value="InterPro"/>
</dbReference>
<keyword evidence="2" id="KW-0472">Membrane</keyword>